<evidence type="ECO:0000313" key="2">
    <source>
        <dbReference type="EMBL" id="MBW0558397.1"/>
    </source>
</evidence>
<keyword evidence="3" id="KW-1185">Reference proteome</keyword>
<proteinExistence type="predicted"/>
<dbReference type="Proteomes" id="UP000765509">
    <property type="component" value="Unassembled WGS sequence"/>
</dbReference>
<name>A0A9Q3PF64_9BASI</name>
<protein>
    <submittedName>
        <fullName evidence="2">Uncharacterized protein</fullName>
    </submittedName>
</protein>
<comment type="caution">
    <text evidence="2">The sequence shown here is derived from an EMBL/GenBank/DDBJ whole genome shotgun (WGS) entry which is preliminary data.</text>
</comment>
<dbReference type="EMBL" id="AVOT02066626">
    <property type="protein sequence ID" value="MBW0558397.1"/>
    <property type="molecule type" value="Genomic_DNA"/>
</dbReference>
<evidence type="ECO:0000313" key="3">
    <source>
        <dbReference type="Proteomes" id="UP000765509"/>
    </source>
</evidence>
<dbReference type="PROSITE" id="PS51257">
    <property type="entry name" value="PROKAR_LIPOPROTEIN"/>
    <property type="match status" value="1"/>
</dbReference>
<organism evidence="2 3">
    <name type="scientific">Austropuccinia psidii MF-1</name>
    <dbReference type="NCBI Taxonomy" id="1389203"/>
    <lineage>
        <taxon>Eukaryota</taxon>
        <taxon>Fungi</taxon>
        <taxon>Dikarya</taxon>
        <taxon>Basidiomycota</taxon>
        <taxon>Pucciniomycotina</taxon>
        <taxon>Pucciniomycetes</taxon>
        <taxon>Pucciniales</taxon>
        <taxon>Sphaerophragmiaceae</taxon>
        <taxon>Austropuccinia</taxon>
    </lineage>
</organism>
<gene>
    <name evidence="2" type="ORF">O181_098112</name>
</gene>
<accession>A0A9Q3PF64</accession>
<sequence>MSVAARVADEIGVSAGDANSLVGASISCATSPAEAMAQVVGGGSNPSASNSTSGSSNNWSAQAAPTGLPTPSIQPASCACTTPGIQPPLVPAENGELLLLASIGPVRSKENLGPEALSSNWRQMRNLSRLVLRHKLPARMYPVDMLYTPNPDANYLHVAVTTAFSYVSD</sequence>
<feature type="region of interest" description="Disordered" evidence="1">
    <location>
        <begin position="38"/>
        <end position="75"/>
    </location>
</feature>
<dbReference type="AlphaFoldDB" id="A0A9Q3PF64"/>
<evidence type="ECO:0000256" key="1">
    <source>
        <dbReference type="SAM" id="MobiDB-lite"/>
    </source>
</evidence>
<reference evidence="2" key="1">
    <citation type="submission" date="2021-03" db="EMBL/GenBank/DDBJ databases">
        <title>Draft genome sequence of rust myrtle Austropuccinia psidii MF-1, a brazilian biotype.</title>
        <authorList>
            <person name="Quecine M.C."/>
            <person name="Pachon D.M.R."/>
            <person name="Bonatelli M.L."/>
            <person name="Correr F.H."/>
            <person name="Franceschini L.M."/>
            <person name="Leite T.F."/>
            <person name="Margarido G.R.A."/>
            <person name="Almeida C.A."/>
            <person name="Ferrarezi J.A."/>
            <person name="Labate C.A."/>
        </authorList>
    </citation>
    <scope>NUCLEOTIDE SEQUENCE</scope>
    <source>
        <strain evidence="2">MF-1</strain>
    </source>
</reference>
<feature type="compositionally biased region" description="Low complexity" evidence="1">
    <location>
        <begin position="45"/>
        <end position="60"/>
    </location>
</feature>